<proteinExistence type="predicted"/>
<feature type="domain" description="DUF4440" evidence="1">
    <location>
        <begin position="17"/>
        <end position="117"/>
    </location>
</feature>
<evidence type="ECO:0000313" key="2">
    <source>
        <dbReference type="EMBL" id="ENV99051.1"/>
    </source>
</evidence>
<accession>A0ABN0K680</accession>
<dbReference type="Gene3D" id="3.10.450.50">
    <property type="match status" value="1"/>
</dbReference>
<protein>
    <recommendedName>
        <fullName evidence="1">DUF4440 domain-containing protein</fullName>
    </recommendedName>
</protein>
<keyword evidence="3" id="KW-1185">Reference proteome</keyword>
<comment type="caution">
    <text evidence="2">The sequence shown here is derived from an EMBL/GenBank/DDBJ whole genome shotgun (WGS) entry which is preliminary data.</text>
</comment>
<dbReference type="GeneID" id="92919499"/>
<dbReference type="RefSeq" id="WP_005047328.1">
    <property type="nucleotide sequence ID" value="NZ_KB849780.1"/>
</dbReference>
<dbReference type="InterPro" id="IPR032710">
    <property type="entry name" value="NTF2-like_dom_sf"/>
</dbReference>
<gene>
    <name evidence="2" type="ORF">F936_02134</name>
</gene>
<evidence type="ECO:0000313" key="3">
    <source>
        <dbReference type="Proteomes" id="UP000013024"/>
    </source>
</evidence>
<dbReference type="EMBL" id="APQI01000004">
    <property type="protein sequence ID" value="ENV99051.1"/>
    <property type="molecule type" value="Genomic_DNA"/>
</dbReference>
<name>A0ABN0K680_ACICA</name>
<dbReference type="Proteomes" id="UP000013024">
    <property type="component" value="Unassembled WGS sequence"/>
</dbReference>
<organism evidence="2 3">
    <name type="scientific">Acinetobacter calcoaceticus DSM 30006 = CIP 81.8</name>
    <dbReference type="NCBI Taxonomy" id="981331"/>
    <lineage>
        <taxon>Bacteria</taxon>
        <taxon>Pseudomonadati</taxon>
        <taxon>Pseudomonadota</taxon>
        <taxon>Gammaproteobacteria</taxon>
        <taxon>Moraxellales</taxon>
        <taxon>Moraxellaceae</taxon>
        <taxon>Acinetobacter</taxon>
        <taxon>Acinetobacter calcoaceticus/baumannii complex</taxon>
    </lineage>
</organism>
<dbReference type="SUPFAM" id="SSF54427">
    <property type="entry name" value="NTF2-like"/>
    <property type="match status" value="1"/>
</dbReference>
<dbReference type="Pfam" id="PF14534">
    <property type="entry name" value="DUF4440"/>
    <property type="match status" value="1"/>
</dbReference>
<reference evidence="2 3" key="1">
    <citation type="submission" date="2013-02" db="EMBL/GenBank/DDBJ databases">
        <title>The Genome Sequence of Acinetobacter calcoaceticus CIP 81.8.</title>
        <authorList>
            <consortium name="The Broad Institute Genome Sequencing Platform"/>
            <consortium name="The Broad Institute Genome Sequencing Center for Infectious Disease"/>
            <person name="Cerqueira G."/>
            <person name="Feldgarden M."/>
            <person name="Courvalin P."/>
            <person name="Perichon B."/>
            <person name="Grillot-Courvalin C."/>
            <person name="Clermont D."/>
            <person name="Rocha E."/>
            <person name="Yoon E.-J."/>
            <person name="Nemec A."/>
            <person name="Walker B."/>
            <person name="Young S.K."/>
            <person name="Zeng Q."/>
            <person name="Gargeya S."/>
            <person name="Fitzgerald M."/>
            <person name="Haas B."/>
            <person name="Abouelleil A."/>
            <person name="Alvarado L."/>
            <person name="Arachchi H.M."/>
            <person name="Berlin A.M."/>
            <person name="Chapman S.B."/>
            <person name="Dewar J."/>
            <person name="Goldberg J."/>
            <person name="Griggs A."/>
            <person name="Gujja S."/>
            <person name="Hansen M."/>
            <person name="Howarth C."/>
            <person name="Imamovic A."/>
            <person name="Larimer J."/>
            <person name="McCowan C."/>
            <person name="Murphy C."/>
            <person name="Neiman D."/>
            <person name="Pearson M."/>
            <person name="Priest M."/>
            <person name="Roberts A."/>
            <person name="Saif S."/>
            <person name="Shea T."/>
            <person name="Sisk P."/>
            <person name="Sykes S."/>
            <person name="Wortman J."/>
            <person name="Nusbaum C."/>
            <person name="Birren B."/>
        </authorList>
    </citation>
    <scope>NUCLEOTIDE SEQUENCE [LARGE SCALE GENOMIC DNA]</scope>
    <source>
        <strain evidence="2 3">CIP 81.8</strain>
    </source>
</reference>
<dbReference type="InterPro" id="IPR027843">
    <property type="entry name" value="DUF4440"/>
</dbReference>
<sequence length="129" mass="14726">MKNSHLSKTPHEHPLKFIEAFNSGDPNRVDSMYEPDAIIIDKQGHFVTGKERFDVNASFLKLGLPIEEEVKQVYITGDIAMLIVDWRIKGKTSNNEDIDFSGRAVDVLRKGTDGYWRFLIDNPWGTSDE</sequence>
<evidence type="ECO:0000259" key="1">
    <source>
        <dbReference type="Pfam" id="PF14534"/>
    </source>
</evidence>